<keyword evidence="4" id="KW-0804">Transcription</keyword>
<dbReference type="PANTHER" id="PTHR23098:SF16">
    <property type="entry name" value="REGULATORY PROTEIN ZESTE"/>
    <property type="match status" value="1"/>
</dbReference>
<name>A0AAN7PRH0_9COLE</name>
<feature type="region of interest" description="Disordered" evidence="6">
    <location>
        <begin position="443"/>
        <end position="514"/>
    </location>
</feature>
<sequence>MAIFSYLYYVVEFPDEAVDGNIPMSVISHSWLSRNEKGDLTCLWPKRGTNSQRIQLIRNHEFPSSFTSGNNVNIKYRSFTYEKALSKMNALQNMQSVDQSEVSEVETRKRGTHKPKHFEYFISSSGSEEDLPRVNLKSKRMKRSTTDVDIFDANNNEAKQKAWEAIGREFNSTCSEGRHRTVESLKKLYSNNKKDVGKIVAEERRGTGKVVDSNSNTDLILSTVNNATMAGVVNENDCDGDIENSSGKRINVNQSEDLVDNGLSIIDVNETLADFKSKTKQKAAKINQSQNKTGGGPVLEITLTVREERLLSIMGTKSIKGDPSLEFGVNLQQHQLNTSTTLREMPSTSTNEEVLVQLRSQLGEVIEEILNMQSIINENEFNEHDYTTNVYGTIKDNNKRSGQGRVNWEYFETFERIFRDDKTINFGPTIDLMTVRVLKLPRTTPSEPATSIDERKNFTDITNIPSTSQQDKPLTLDPLIDENRPPIRQTPKRKRGGGSSSIQEQLVEIERKRS</sequence>
<dbReference type="InterPro" id="IPR028002">
    <property type="entry name" value="Myb_DNA-bind_5"/>
</dbReference>
<evidence type="ECO:0000256" key="4">
    <source>
        <dbReference type="ARBA" id="ARBA00023163"/>
    </source>
</evidence>
<gene>
    <name evidence="8" type="ORF">RN001_003737</name>
</gene>
<feature type="domain" description="Myb/SANT-like DNA-binding" evidence="7">
    <location>
        <begin position="153"/>
        <end position="201"/>
    </location>
</feature>
<comment type="subunit">
    <text evidence="1">Self-associates forming complexes of several hundred monomers.</text>
</comment>
<evidence type="ECO:0000313" key="9">
    <source>
        <dbReference type="Proteomes" id="UP001353858"/>
    </source>
</evidence>
<evidence type="ECO:0000256" key="6">
    <source>
        <dbReference type="SAM" id="MobiDB-lite"/>
    </source>
</evidence>
<comment type="caution">
    <text evidence="8">The sequence shown here is derived from an EMBL/GenBank/DDBJ whole genome shotgun (WGS) entry which is preliminary data.</text>
</comment>
<dbReference type="PANTHER" id="PTHR23098">
    <property type="entry name" value="AGAP001331-PA-RELATED"/>
    <property type="match status" value="1"/>
</dbReference>
<organism evidence="8 9">
    <name type="scientific">Aquatica leii</name>
    <dbReference type="NCBI Taxonomy" id="1421715"/>
    <lineage>
        <taxon>Eukaryota</taxon>
        <taxon>Metazoa</taxon>
        <taxon>Ecdysozoa</taxon>
        <taxon>Arthropoda</taxon>
        <taxon>Hexapoda</taxon>
        <taxon>Insecta</taxon>
        <taxon>Pterygota</taxon>
        <taxon>Neoptera</taxon>
        <taxon>Endopterygota</taxon>
        <taxon>Coleoptera</taxon>
        <taxon>Polyphaga</taxon>
        <taxon>Elateriformia</taxon>
        <taxon>Elateroidea</taxon>
        <taxon>Lampyridae</taxon>
        <taxon>Luciolinae</taxon>
        <taxon>Aquatica</taxon>
    </lineage>
</organism>
<evidence type="ECO:0000313" key="8">
    <source>
        <dbReference type="EMBL" id="KAK4887466.1"/>
    </source>
</evidence>
<comment type="function">
    <text evidence="5">Involved in transvection phenomena (= synapsis-dependent gene expression), where the synaptic pairing of chromosomes carrying genes with which zeste interacts influences the expression of these genes. Zeste binds to DNA and stimulates transcription from a nearby promoter.</text>
</comment>
<accession>A0AAN7PRH0</accession>
<feature type="compositionally biased region" description="Polar residues" evidence="6">
    <location>
        <begin position="459"/>
        <end position="472"/>
    </location>
</feature>
<dbReference type="EMBL" id="JARPUR010000001">
    <property type="protein sequence ID" value="KAK4887466.1"/>
    <property type="molecule type" value="Genomic_DNA"/>
</dbReference>
<evidence type="ECO:0000256" key="3">
    <source>
        <dbReference type="ARBA" id="ARBA00023015"/>
    </source>
</evidence>
<evidence type="ECO:0000256" key="2">
    <source>
        <dbReference type="ARBA" id="ARBA00016807"/>
    </source>
</evidence>
<reference evidence="9" key="1">
    <citation type="submission" date="2023-01" db="EMBL/GenBank/DDBJ databases">
        <title>Key to firefly adult light organ development and bioluminescence: homeobox transcription factors regulate luciferase expression and transportation to peroxisome.</title>
        <authorList>
            <person name="Fu X."/>
        </authorList>
    </citation>
    <scope>NUCLEOTIDE SEQUENCE [LARGE SCALE GENOMIC DNA]</scope>
</reference>
<dbReference type="GO" id="GO:0005634">
    <property type="term" value="C:nucleus"/>
    <property type="evidence" value="ECO:0007669"/>
    <property type="project" value="TreeGrafter"/>
</dbReference>
<evidence type="ECO:0000256" key="1">
    <source>
        <dbReference type="ARBA" id="ARBA00011764"/>
    </source>
</evidence>
<protein>
    <recommendedName>
        <fullName evidence="2">Regulatory protein zeste</fullName>
    </recommendedName>
</protein>
<keyword evidence="9" id="KW-1185">Reference proteome</keyword>
<evidence type="ECO:0000256" key="5">
    <source>
        <dbReference type="ARBA" id="ARBA00025466"/>
    </source>
</evidence>
<proteinExistence type="predicted"/>
<keyword evidence="3" id="KW-0805">Transcription regulation</keyword>
<dbReference type="Pfam" id="PF13873">
    <property type="entry name" value="Myb_DNA-bind_5"/>
    <property type="match status" value="1"/>
</dbReference>
<dbReference type="AlphaFoldDB" id="A0AAN7PRH0"/>
<dbReference type="Proteomes" id="UP001353858">
    <property type="component" value="Unassembled WGS sequence"/>
</dbReference>
<evidence type="ECO:0000259" key="7">
    <source>
        <dbReference type="Pfam" id="PF13873"/>
    </source>
</evidence>